<evidence type="ECO:0000256" key="6">
    <source>
        <dbReference type="ARBA" id="ARBA00023136"/>
    </source>
</evidence>
<keyword evidence="6 7" id="KW-0472">Membrane</keyword>
<gene>
    <name evidence="8" type="ORF">M9Y10_028673</name>
</gene>
<keyword evidence="9" id="KW-1185">Reference proteome</keyword>
<evidence type="ECO:0000256" key="3">
    <source>
        <dbReference type="ARBA" id="ARBA00022692"/>
    </source>
</evidence>
<comment type="subcellular location">
    <subcellularLocation>
        <location evidence="1">Membrane</location>
        <topology evidence="1">Single-pass type II membrane protein</topology>
    </subcellularLocation>
</comment>
<dbReference type="Gene3D" id="3.90.550.50">
    <property type="match status" value="1"/>
</dbReference>
<dbReference type="PANTHER" id="PTHR23033">
    <property type="entry name" value="BETA1,3-GALACTOSYLTRANSFERASE"/>
    <property type="match status" value="1"/>
</dbReference>
<dbReference type="InterPro" id="IPR026050">
    <property type="entry name" value="C1GALT1/C1GALT1_chp1"/>
</dbReference>
<dbReference type="Proteomes" id="UP001470230">
    <property type="component" value="Unassembled WGS sequence"/>
</dbReference>
<proteinExistence type="inferred from homology"/>
<evidence type="ECO:0000256" key="4">
    <source>
        <dbReference type="ARBA" id="ARBA00022968"/>
    </source>
</evidence>
<keyword evidence="4" id="KW-0735">Signal-anchor</keyword>
<evidence type="ECO:0000256" key="7">
    <source>
        <dbReference type="SAM" id="Phobius"/>
    </source>
</evidence>
<comment type="caution">
    <text evidence="8">The sequence shown here is derived from an EMBL/GenBank/DDBJ whole genome shotgun (WGS) entry which is preliminary data.</text>
</comment>
<evidence type="ECO:0000313" key="8">
    <source>
        <dbReference type="EMBL" id="KAK8891464.1"/>
    </source>
</evidence>
<evidence type="ECO:0000256" key="2">
    <source>
        <dbReference type="ARBA" id="ARBA00006462"/>
    </source>
</evidence>
<protein>
    <submittedName>
        <fullName evidence="8">Uncharacterized protein</fullName>
    </submittedName>
</protein>
<accession>A0ABR2KK14</accession>
<evidence type="ECO:0000256" key="1">
    <source>
        <dbReference type="ARBA" id="ARBA00004606"/>
    </source>
</evidence>
<keyword evidence="5 7" id="KW-1133">Transmembrane helix</keyword>
<reference evidence="8 9" key="1">
    <citation type="submission" date="2024-04" db="EMBL/GenBank/DDBJ databases">
        <title>Tritrichomonas musculus Genome.</title>
        <authorList>
            <person name="Alves-Ferreira E."/>
            <person name="Grigg M."/>
            <person name="Lorenzi H."/>
            <person name="Galac M."/>
        </authorList>
    </citation>
    <scope>NUCLEOTIDE SEQUENCE [LARGE SCALE GENOMIC DNA]</scope>
    <source>
        <strain evidence="8 9">EAF2021</strain>
    </source>
</reference>
<evidence type="ECO:0000313" key="9">
    <source>
        <dbReference type="Proteomes" id="UP001470230"/>
    </source>
</evidence>
<organism evidence="8 9">
    <name type="scientific">Tritrichomonas musculus</name>
    <dbReference type="NCBI Taxonomy" id="1915356"/>
    <lineage>
        <taxon>Eukaryota</taxon>
        <taxon>Metamonada</taxon>
        <taxon>Parabasalia</taxon>
        <taxon>Tritrichomonadida</taxon>
        <taxon>Tritrichomonadidae</taxon>
        <taxon>Tritrichomonas</taxon>
    </lineage>
</organism>
<dbReference type="EMBL" id="JAPFFF010000004">
    <property type="protein sequence ID" value="KAK8891464.1"/>
    <property type="molecule type" value="Genomic_DNA"/>
</dbReference>
<sequence>MIHPPKSTMSKSRRFRIAFIFFTSFVIIVTTSLEFIALYQKYSHPIVSNYVPSKEDIDFSQSSDDIVYSNTSIAFYVIAGASQKGLDPDLRGKFWEPQLKYYKFNHSITYLSDGPLSVNGIDFLVLPEGIGSFDDKQFCIRAPETWIHFNKYNLDKKWYFRGIHDTFINMPELLKFIAELEKKGDPMTTYNFAFNMHEWNHMYYPHGGTGYLFSNYAMRKFYENIETFRRICQGSFDDVALTSFFRELGLNVMDYQTTKFIVTWPLTQTDVILKKQYSEVKDCPPYYQLYPGAPKLLPCPAHTAASVHFHRVPMNLVYKIIQETPPNFAVYFPDPNTPLFCKMDHDVL</sequence>
<feature type="transmembrane region" description="Helical" evidence="7">
    <location>
        <begin position="15"/>
        <end position="39"/>
    </location>
</feature>
<dbReference type="PANTHER" id="PTHR23033:SF50">
    <property type="entry name" value="HEXOSYLTRANSFERASE"/>
    <property type="match status" value="1"/>
</dbReference>
<evidence type="ECO:0000256" key="5">
    <source>
        <dbReference type="ARBA" id="ARBA00022989"/>
    </source>
</evidence>
<comment type="similarity">
    <text evidence="2">Belongs to the glycosyltransferase 31 family. Beta3-Gal-T subfamily.</text>
</comment>
<name>A0ABR2KK14_9EUKA</name>
<keyword evidence="3 7" id="KW-0812">Transmembrane</keyword>